<name>A0AA36G7L7_9BILA</name>
<dbReference type="EMBL" id="CATQJA010002664">
    <property type="protein sequence ID" value="CAJ0582259.1"/>
    <property type="molecule type" value="Genomic_DNA"/>
</dbReference>
<accession>A0AA36G7L7</accession>
<dbReference type="AlphaFoldDB" id="A0AA36G7L7"/>
<feature type="non-terminal residue" evidence="1">
    <location>
        <position position="91"/>
    </location>
</feature>
<comment type="caution">
    <text evidence="1">The sequence shown here is derived from an EMBL/GenBank/DDBJ whole genome shotgun (WGS) entry which is preliminary data.</text>
</comment>
<sequence length="91" mass="10560">MFEWSMKSSSYAATILPALIHSVQETVYFWFSICVGYIAEQANGRQTARNSRLTRHFPNLDTSRHKYSRIIDIGRSDIGRCLERDNERTTS</sequence>
<evidence type="ECO:0000313" key="1">
    <source>
        <dbReference type="EMBL" id="CAJ0582259.1"/>
    </source>
</evidence>
<protein>
    <submittedName>
        <fullName evidence="1">Uncharacterized protein</fullName>
    </submittedName>
</protein>
<keyword evidence="2" id="KW-1185">Reference proteome</keyword>
<proteinExistence type="predicted"/>
<dbReference type="Proteomes" id="UP001177023">
    <property type="component" value="Unassembled WGS sequence"/>
</dbReference>
<reference evidence="1" key="1">
    <citation type="submission" date="2023-06" db="EMBL/GenBank/DDBJ databases">
        <authorList>
            <person name="Delattre M."/>
        </authorList>
    </citation>
    <scope>NUCLEOTIDE SEQUENCE</scope>
    <source>
        <strain evidence="1">AF72</strain>
    </source>
</reference>
<organism evidence="1 2">
    <name type="scientific">Mesorhabditis spiculigera</name>
    <dbReference type="NCBI Taxonomy" id="96644"/>
    <lineage>
        <taxon>Eukaryota</taxon>
        <taxon>Metazoa</taxon>
        <taxon>Ecdysozoa</taxon>
        <taxon>Nematoda</taxon>
        <taxon>Chromadorea</taxon>
        <taxon>Rhabditida</taxon>
        <taxon>Rhabditina</taxon>
        <taxon>Rhabditomorpha</taxon>
        <taxon>Rhabditoidea</taxon>
        <taxon>Rhabditidae</taxon>
        <taxon>Mesorhabditinae</taxon>
        <taxon>Mesorhabditis</taxon>
    </lineage>
</organism>
<gene>
    <name evidence="1" type="ORF">MSPICULIGERA_LOCUS20399</name>
</gene>
<evidence type="ECO:0000313" key="2">
    <source>
        <dbReference type="Proteomes" id="UP001177023"/>
    </source>
</evidence>